<sequence length="211" mass="24120">MWKGYQYYAFTNKSNEINNASYATETLIKNKVKVTIYYEALCSDSRNFILKQLVPTYNDLRGYIDLDFVPYGKAKTIEKDGVITFKCQHAALECQANKVHACSLVYIKDPDLQLQYIACMIKDNMMPYEIGEKCAKNLGIVYDSISNCAHTDEASLLLKQYGVRTQATKPKIGFIPTIELDDQQSVPLVRILKNFKKELCNKLNLKLKTCL</sequence>
<dbReference type="InterPro" id="IPR004911">
    <property type="entry name" value="Interferon-induced_GILT"/>
</dbReference>
<dbReference type="PANTHER" id="PTHR13234:SF71">
    <property type="entry name" value="GAMMA-INTERFERON-INDUCIBLE LYSOSOMAL THIOL REDUCTASE-LIKE PROTEIN"/>
    <property type="match status" value="1"/>
</dbReference>
<dbReference type="AlphaFoldDB" id="A0AAN7NTI1"/>
<organism evidence="3 4">
    <name type="scientific">Aquatica leii</name>
    <dbReference type="NCBI Taxonomy" id="1421715"/>
    <lineage>
        <taxon>Eukaryota</taxon>
        <taxon>Metazoa</taxon>
        <taxon>Ecdysozoa</taxon>
        <taxon>Arthropoda</taxon>
        <taxon>Hexapoda</taxon>
        <taxon>Insecta</taxon>
        <taxon>Pterygota</taxon>
        <taxon>Neoptera</taxon>
        <taxon>Endopterygota</taxon>
        <taxon>Coleoptera</taxon>
        <taxon>Polyphaga</taxon>
        <taxon>Elateriformia</taxon>
        <taxon>Elateroidea</taxon>
        <taxon>Lampyridae</taxon>
        <taxon>Luciolinae</taxon>
        <taxon>Aquatica</taxon>
    </lineage>
</organism>
<protein>
    <submittedName>
        <fullName evidence="3">Uncharacterized protein</fullName>
    </submittedName>
</protein>
<accession>A0AAN7NTI1</accession>
<dbReference type="Pfam" id="PF03227">
    <property type="entry name" value="GILT"/>
    <property type="match status" value="1"/>
</dbReference>
<keyword evidence="4" id="KW-1185">Reference proteome</keyword>
<proteinExistence type="inferred from homology"/>
<dbReference type="EMBL" id="JARPUR010000008">
    <property type="protein sequence ID" value="KAK4871495.1"/>
    <property type="molecule type" value="Genomic_DNA"/>
</dbReference>
<evidence type="ECO:0000256" key="2">
    <source>
        <dbReference type="ARBA" id="ARBA00023180"/>
    </source>
</evidence>
<dbReference type="Proteomes" id="UP001353858">
    <property type="component" value="Unassembled WGS sequence"/>
</dbReference>
<dbReference type="PANTHER" id="PTHR13234">
    <property type="entry name" value="GAMMA-INTERFERON INDUCIBLE LYSOSOMAL THIOL REDUCTASE GILT"/>
    <property type="match status" value="1"/>
</dbReference>
<comment type="similarity">
    <text evidence="1">Belongs to the GILT family.</text>
</comment>
<keyword evidence="2" id="KW-0325">Glycoprotein</keyword>
<evidence type="ECO:0000313" key="4">
    <source>
        <dbReference type="Proteomes" id="UP001353858"/>
    </source>
</evidence>
<evidence type="ECO:0000256" key="1">
    <source>
        <dbReference type="ARBA" id="ARBA00005679"/>
    </source>
</evidence>
<evidence type="ECO:0000313" key="3">
    <source>
        <dbReference type="EMBL" id="KAK4871495.1"/>
    </source>
</evidence>
<gene>
    <name evidence="3" type="ORF">RN001_015619</name>
</gene>
<name>A0AAN7NTI1_9COLE</name>
<reference evidence="4" key="1">
    <citation type="submission" date="2023-01" db="EMBL/GenBank/DDBJ databases">
        <title>Key to firefly adult light organ development and bioluminescence: homeobox transcription factors regulate luciferase expression and transportation to peroxisome.</title>
        <authorList>
            <person name="Fu X."/>
        </authorList>
    </citation>
    <scope>NUCLEOTIDE SEQUENCE [LARGE SCALE GENOMIC DNA]</scope>
</reference>
<dbReference type="GO" id="GO:0016671">
    <property type="term" value="F:oxidoreductase activity, acting on a sulfur group of donors, disulfide as acceptor"/>
    <property type="evidence" value="ECO:0007669"/>
    <property type="project" value="InterPro"/>
</dbReference>
<comment type="caution">
    <text evidence="3">The sequence shown here is derived from an EMBL/GenBank/DDBJ whole genome shotgun (WGS) entry which is preliminary data.</text>
</comment>